<protein>
    <submittedName>
        <fullName evidence="2">Uncharacterized protein</fullName>
    </submittedName>
</protein>
<evidence type="ECO:0000313" key="2">
    <source>
        <dbReference type="WBParaSite" id="MBELARI_LOCUS14243.2"/>
    </source>
</evidence>
<sequence length="127" mass="14231">MPALPEGNIKQCDRHARERAYRILERVAGNGAAIQTPQAVQASMLDLPEKESPFSSGVAVNGLVDVQSFTFVFKQTPSIMPAINVSNTKRMKNIQLVSWERANFRLFAVWLEIDHPIVVLIRVALMK</sequence>
<dbReference type="AlphaFoldDB" id="A0AAF3J3P5"/>
<name>A0AAF3J3P5_9BILA</name>
<accession>A0AAF3J3P5</accession>
<proteinExistence type="predicted"/>
<dbReference type="Proteomes" id="UP000887575">
    <property type="component" value="Unassembled WGS sequence"/>
</dbReference>
<dbReference type="WBParaSite" id="MBELARI_LOCUS14243.2">
    <property type="protein sequence ID" value="MBELARI_LOCUS14243.2"/>
    <property type="gene ID" value="MBELARI_LOCUS14243"/>
</dbReference>
<keyword evidence="1" id="KW-1185">Reference proteome</keyword>
<organism evidence="1 2">
    <name type="scientific">Mesorhabditis belari</name>
    <dbReference type="NCBI Taxonomy" id="2138241"/>
    <lineage>
        <taxon>Eukaryota</taxon>
        <taxon>Metazoa</taxon>
        <taxon>Ecdysozoa</taxon>
        <taxon>Nematoda</taxon>
        <taxon>Chromadorea</taxon>
        <taxon>Rhabditida</taxon>
        <taxon>Rhabditina</taxon>
        <taxon>Rhabditomorpha</taxon>
        <taxon>Rhabditoidea</taxon>
        <taxon>Rhabditidae</taxon>
        <taxon>Mesorhabditinae</taxon>
        <taxon>Mesorhabditis</taxon>
    </lineage>
</organism>
<reference evidence="2" key="1">
    <citation type="submission" date="2024-02" db="UniProtKB">
        <authorList>
            <consortium name="WormBaseParasite"/>
        </authorList>
    </citation>
    <scope>IDENTIFICATION</scope>
</reference>
<evidence type="ECO:0000313" key="1">
    <source>
        <dbReference type="Proteomes" id="UP000887575"/>
    </source>
</evidence>